<gene>
    <name evidence="4" type="ORF">GL286_21620</name>
</gene>
<reference evidence="4 5" key="1">
    <citation type="submission" date="2019-11" db="EMBL/GenBank/DDBJ databases">
        <authorList>
            <person name="Dong K."/>
        </authorList>
    </citation>
    <scope>NUCLEOTIDE SEQUENCE [LARGE SCALE GENOMIC DNA]</scope>
    <source>
        <strain evidence="4 5">NBRC 111993</strain>
    </source>
</reference>
<dbReference type="SUPFAM" id="SSF51395">
    <property type="entry name" value="FMN-linked oxidoreductases"/>
    <property type="match status" value="1"/>
</dbReference>
<dbReference type="InterPro" id="IPR001155">
    <property type="entry name" value="OxRdtase_FMN_N"/>
</dbReference>
<evidence type="ECO:0000313" key="4">
    <source>
        <dbReference type="EMBL" id="MTH80295.1"/>
    </source>
</evidence>
<dbReference type="RefSeq" id="WP_155097643.1">
    <property type="nucleotide sequence ID" value="NZ_WMIE01000040.1"/>
</dbReference>
<comment type="caution">
    <text evidence="4">The sequence shown here is derived from an EMBL/GenBank/DDBJ whole genome shotgun (WGS) entry which is preliminary data.</text>
</comment>
<accession>A0A6L6JG82</accession>
<dbReference type="CDD" id="cd04735">
    <property type="entry name" value="OYE_like_4_FMN"/>
    <property type="match status" value="1"/>
</dbReference>
<feature type="domain" description="NADH:flavin oxidoreductase/NADH oxidase N-terminal" evidence="3">
    <location>
        <begin position="5"/>
        <end position="338"/>
    </location>
</feature>
<sequence length="379" mass="40040">MSEKSLFSSLALGELTLRNRVAMAPMTTWAANADLTISEAEEAYYRARVGGVGLVLTGCTQVTANGIGFTDEFAVSDGSFTPSLARLARAAKSGGAPAILQIFHAGNKALPDLAPAGDVVSASAVPVEASLLAPAQTPREMTEDEILGIIRAFGDTTRRAIEAGFDGIELHGAHGFLIQNFFSAASNQRSDSWGGAAENRMRFAIEVVAEVKRVIAEQAGRPFVLGYRISPEESGDKGYGIEDSLALVDRLIDAGISYIHASLGDVLTNRPATDPQGPTIAERFVTHVDGRVPVIAAGGVRTPEQAQAALDLGLSLVAIGRGLVMNPDWVTLAQFGRAAEIATELDPRTVKEIALPAKLWTVIKATKGWFAIKKVETTS</sequence>
<name>A0A6L6JG82_9RHOB</name>
<evidence type="ECO:0000256" key="2">
    <source>
        <dbReference type="ARBA" id="ARBA00023002"/>
    </source>
</evidence>
<dbReference type="Pfam" id="PF00724">
    <property type="entry name" value="Oxidored_FMN"/>
    <property type="match status" value="1"/>
</dbReference>
<evidence type="ECO:0000259" key="3">
    <source>
        <dbReference type="Pfam" id="PF00724"/>
    </source>
</evidence>
<organism evidence="4 5">
    <name type="scientific">Paracoccus aestuariivivens</name>
    <dbReference type="NCBI Taxonomy" id="1820333"/>
    <lineage>
        <taxon>Bacteria</taxon>
        <taxon>Pseudomonadati</taxon>
        <taxon>Pseudomonadota</taxon>
        <taxon>Alphaproteobacteria</taxon>
        <taxon>Rhodobacterales</taxon>
        <taxon>Paracoccaceae</taxon>
        <taxon>Paracoccus</taxon>
    </lineage>
</organism>
<dbReference type="AlphaFoldDB" id="A0A6L6JG82"/>
<dbReference type="PANTHER" id="PTHR43656:SF2">
    <property type="entry name" value="BINDING OXIDOREDUCTASE, PUTATIVE (AFU_ORTHOLOGUE AFUA_2G08260)-RELATED"/>
    <property type="match status" value="1"/>
</dbReference>
<dbReference type="InterPro" id="IPR051799">
    <property type="entry name" value="NADH_flavin_oxidoreductase"/>
</dbReference>
<protein>
    <submittedName>
        <fullName evidence="4">NADH:flavin oxidoreductase</fullName>
    </submittedName>
</protein>
<dbReference type="EMBL" id="WMIE01000040">
    <property type="protein sequence ID" value="MTH80295.1"/>
    <property type="molecule type" value="Genomic_DNA"/>
</dbReference>
<dbReference type="PANTHER" id="PTHR43656">
    <property type="entry name" value="BINDING OXIDOREDUCTASE, PUTATIVE (AFU_ORTHOLOGUE AFUA_2G08260)-RELATED"/>
    <property type="match status" value="1"/>
</dbReference>
<keyword evidence="2" id="KW-0560">Oxidoreductase</keyword>
<keyword evidence="5" id="KW-1185">Reference proteome</keyword>
<dbReference type="GO" id="GO:0016491">
    <property type="term" value="F:oxidoreductase activity"/>
    <property type="evidence" value="ECO:0007669"/>
    <property type="project" value="UniProtKB-KW"/>
</dbReference>
<evidence type="ECO:0000313" key="5">
    <source>
        <dbReference type="Proteomes" id="UP000478183"/>
    </source>
</evidence>
<dbReference type="Gene3D" id="3.20.20.70">
    <property type="entry name" value="Aldolase class I"/>
    <property type="match status" value="1"/>
</dbReference>
<dbReference type="InterPro" id="IPR013785">
    <property type="entry name" value="Aldolase_TIM"/>
</dbReference>
<dbReference type="GO" id="GO:0010181">
    <property type="term" value="F:FMN binding"/>
    <property type="evidence" value="ECO:0007669"/>
    <property type="project" value="InterPro"/>
</dbReference>
<keyword evidence="1" id="KW-0285">Flavoprotein</keyword>
<dbReference type="Proteomes" id="UP000478183">
    <property type="component" value="Unassembled WGS sequence"/>
</dbReference>
<dbReference type="OrthoDB" id="9784632at2"/>
<proteinExistence type="predicted"/>
<evidence type="ECO:0000256" key="1">
    <source>
        <dbReference type="ARBA" id="ARBA00022630"/>
    </source>
</evidence>